<dbReference type="GO" id="GO:0006412">
    <property type="term" value="P:translation"/>
    <property type="evidence" value="ECO:0007669"/>
    <property type="project" value="UniProtKB-UniRule"/>
</dbReference>
<dbReference type="Gene3D" id="3.30.1320.10">
    <property type="match status" value="1"/>
</dbReference>
<dbReference type="Pfam" id="PF00886">
    <property type="entry name" value="Ribosomal_S16"/>
    <property type="match status" value="1"/>
</dbReference>
<comment type="similarity">
    <text evidence="3">Belongs to the bacterial ribosomal protein bS16 family.</text>
</comment>
<dbReference type="GO" id="GO:0005737">
    <property type="term" value="C:cytoplasm"/>
    <property type="evidence" value="ECO:0007669"/>
    <property type="project" value="UniProtKB-ARBA"/>
</dbReference>
<evidence type="ECO:0000313" key="4">
    <source>
        <dbReference type="EMBL" id="HIT17379.1"/>
    </source>
</evidence>
<comment type="caution">
    <text evidence="4">The sequence shown here is derived from an EMBL/GenBank/DDBJ whole genome shotgun (WGS) entry which is preliminary data.</text>
</comment>
<dbReference type="GO" id="GO:0003735">
    <property type="term" value="F:structural constituent of ribosome"/>
    <property type="evidence" value="ECO:0007669"/>
    <property type="project" value="InterPro"/>
</dbReference>
<dbReference type="EMBL" id="DVKI01000103">
    <property type="protein sequence ID" value="HIT17379.1"/>
    <property type="molecule type" value="Genomic_DNA"/>
</dbReference>
<keyword evidence="2 3" id="KW-0687">Ribonucleoprotein</keyword>
<keyword evidence="1 3" id="KW-0689">Ribosomal protein</keyword>
<reference evidence="4" key="1">
    <citation type="submission" date="2020-10" db="EMBL/GenBank/DDBJ databases">
        <authorList>
            <person name="Gilroy R."/>
        </authorList>
    </citation>
    <scope>NUCLEOTIDE SEQUENCE</scope>
    <source>
        <strain evidence="4">14508</strain>
    </source>
</reference>
<dbReference type="Proteomes" id="UP000886893">
    <property type="component" value="Unassembled WGS sequence"/>
</dbReference>
<evidence type="ECO:0000256" key="3">
    <source>
        <dbReference type="HAMAP-Rule" id="MF_00385"/>
    </source>
</evidence>
<dbReference type="HAMAP" id="MF_00385">
    <property type="entry name" value="Ribosomal_bS16"/>
    <property type="match status" value="1"/>
</dbReference>
<evidence type="ECO:0000256" key="1">
    <source>
        <dbReference type="ARBA" id="ARBA00022980"/>
    </source>
</evidence>
<accession>A0A9D1KA41</accession>
<protein>
    <recommendedName>
        <fullName evidence="3">Small ribosomal subunit protein bS16</fullName>
    </recommendedName>
</protein>
<proteinExistence type="inferred from homology"/>
<dbReference type="InterPro" id="IPR023803">
    <property type="entry name" value="Ribosomal_bS16_dom_sf"/>
</dbReference>
<name>A0A9D1KA41_9FIRM</name>
<evidence type="ECO:0000313" key="5">
    <source>
        <dbReference type="Proteomes" id="UP000886893"/>
    </source>
</evidence>
<dbReference type="NCBIfam" id="TIGR00002">
    <property type="entry name" value="S16"/>
    <property type="match status" value="1"/>
</dbReference>
<dbReference type="PANTHER" id="PTHR12919:SF20">
    <property type="entry name" value="SMALL RIBOSOMAL SUBUNIT PROTEIN BS16M"/>
    <property type="match status" value="1"/>
</dbReference>
<sequence>MAVKIRMQRTGRHNLPKYRIVVADSHSPRDGRFIEILGTYDPATNPAKVTIDTEKAYDWLKKGAIPSDTVRSFLSKEGVMKRLHEEKMQKKGNK</sequence>
<dbReference type="GO" id="GO:0015935">
    <property type="term" value="C:small ribosomal subunit"/>
    <property type="evidence" value="ECO:0007669"/>
    <property type="project" value="TreeGrafter"/>
</dbReference>
<dbReference type="PANTHER" id="PTHR12919">
    <property type="entry name" value="30S RIBOSOMAL PROTEIN S16"/>
    <property type="match status" value="1"/>
</dbReference>
<reference evidence="4" key="2">
    <citation type="journal article" date="2021" name="PeerJ">
        <title>Extensive microbial diversity within the chicken gut microbiome revealed by metagenomics and culture.</title>
        <authorList>
            <person name="Gilroy R."/>
            <person name="Ravi A."/>
            <person name="Getino M."/>
            <person name="Pursley I."/>
            <person name="Horton D.L."/>
            <person name="Alikhan N.F."/>
            <person name="Baker D."/>
            <person name="Gharbi K."/>
            <person name="Hall N."/>
            <person name="Watson M."/>
            <person name="Adriaenssens E.M."/>
            <person name="Foster-Nyarko E."/>
            <person name="Jarju S."/>
            <person name="Secka A."/>
            <person name="Antonio M."/>
            <person name="Oren A."/>
            <person name="Chaudhuri R.R."/>
            <person name="La Ragione R."/>
            <person name="Hildebrand F."/>
            <person name="Pallen M.J."/>
        </authorList>
    </citation>
    <scope>NUCLEOTIDE SEQUENCE</scope>
    <source>
        <strain evidence="4">14508</strain>
    </source>
</reference>
<evidence type="ECO:0000256" key="2">
    <source>
        <dbReference type="ARBA" id="ARBA00023274"/>
    </source>
</evidence>
<organism evidence="4 5">
    <name type="scientific">Candidatus Caccosoma faecigallinarum</name>
    <dbReference type="NCBI Taxonomy" id="2840720"/>
    <lineage>
        <taxon>Bacteria</taxon>
        <taxon>Bacillati</taxon>
        <taxon>Bacillota</taxon>
        <taxon>Bacillota incertae sedis</taxon>
        <taxon>Candidatus Caccosoma</taxon>
    </lineage>
</organism>
<dbReference type="AlphaFoldDB" id="A0A9D1KA41"/>
<dbReference type="SUPFAM" id="SSF54565">
    <property type="entry name" value="Ribosomal protein S16"/>
    <property type="match status" value="1"/>
</dbReference>
<gene>
    <name evidence="3 4" type="primary">rpsP</name>
    <name evidence="4" type="ORF">IAD04_03230</name>
</gene>
<dbReference type="InterPro" id="IPR000307">
    <property type="entry name" value="Ribosomal_bS16"/>
</dbReference>